<proteinExistence type="predicted"/>
<reference evidence="1 2" key="2">
    <citation type="journal article" date="2022" name="Mol. Ecol. Resour.">
        <title>The genomes of chicory, endive, great burdock and yacon provide insights into Asteraceae paleo-polyploidization history and plant inulin production.</title>
        <authorList>
            <person name="Fan W."/>
            <person name="Wang S."/>
            <person name="Wang H."/>
            <person name="Wang A."/>
            <person name="Jiang F."/>
            <person name="Liu H."/>
            <person name="Zhao H."/>
            <person name="Xu D."/>
            <person name="Zhang Y."/>
        </authorList>
    </citation>
    <scope>NUCLEOTIDE SEQUENCE [LARGE SCALE GENOMIC DNA]</scope>
    <source>
        <strain evidence="2">cv. Yunnan</strain>
        <tissue evidence="1">Leaves</tissue>
    </source>
</reference>
<comment type="caution">
    <text evidence="1">The sequence shown here is derived from an EMBL/GenBank/DDBJ whole genome shotgun (WGS) entry which is preliminary data.</text>
</comment>
<protein>
    <submittedName>
        <fullName evidence="1">Uncharacterized protein</fullName>
    </submittedName>
</protein>
<evidence type="ECO:0000313" key="1">
    <source>
        <dbReference type="EMBL" id="KAI3824999.1"/>
    </source>
</evidence>
<organism evidence="1 2">
    <name type="scientific">Smallanthus sonchifolius</name>
    <dbReference type="NCBI Taxonomy" id="185202"/>
    <lineage>
        <taxon>Eukaryota</taxon>
        <taxon>Viridiplantae</taxon>
        <taxon>Streptophyta</taxon>
        <taxon>Embryophyta</taxon>
        <taxon>Tracheophyta</taxon>
        <taxon>Spermatophyta</taxon>
        <taxon>Magnoliopsida</taxon>
        <taxon>eudicotyledons</taxon>
        <taxon>Gunneridae</taxon>
        <taxon>Pentapetalae</taxon>
        <taxon>asterids</taxon>
        <taxon>campanulids</taxon>
        <taxon>Asterales</taxon>
        <taxon>Asteraceae</taxon>
        <taxon>Asteroideae</taxon>
        <taxon>Heliantheae alliance</taxon>
        <taxon>Millerieae</taxon>
        <taxon>Smallanthus</taxon>
    </lineage>
</organism>
<reference evidence="2" key="1">
    <citation type="journal article" date="2022" name="Mol. Ecol. Resour.">
        <title>The genomes of chicory, endive, great burdock and yacon provide insights into Asteraceae palaeo-polyploidization history and plant inulin production.</title>
        <authorList>
            <person name="Fan W."/>
            <person name="Wang S."/>
            <person name="Wang H."/>
            <person name="Wang A."/>
            <person name="Jiang F."/>
            <person name="Liu H."/>
            <person name="Zhao H."/>
            <person name="Xu D."/>
            <person name="Zhang Y."/>
        </authorList>
    </citation>
    <scope>NUCLEOTIDE SEQUENCE [LARGE SCALE GENOMIC DNA]</scope>
    <source>
        <strain evidence="2">cv. Yunnan</strain>
    </source>
</reference>
<keyword evidence="2" id="KW-1185">Reference proteome</keyword>
<accession>A0ACB9JY80</accession>
<name>A0ACB9JY80_9ASTR</name>
<dbReference type="EMBL" id="CM042019">
    <property type="protein sequence ID" value="KAI3824999.1"/>
    <property type="molecule type" value="Genomic_DNA"/>
</dbReference>
<dbReference type="Proteomes" id="UP001056120">
    <property type="component" value="Linkage Group LG02"/>
</dbReference>
<evidence type="ECO:0000313" key="2">
    <source>
        <dbReference type="Proteomes" id="UP001056120"/>
    </source>
</evidence>
<sequence length="77" mass="8774">MVGLRSESEQGVARAIIRGLIDFKREQWPNVSEGDKSFIRQMLEPDPKLRLTAAQVLEHPWLQNAKKSSKCTPLVML</sequence>
<gene>
    <name evidence="1" type="ORF">L1987_06474</name>
</gene>